<keyword evidence="2" id="KW-1003">Cell membrane</keyword>
<dbReference type="GO" id="GO:0005886">
    <property type="term" value="C:plasma membrane"/>
    <property type="evidence" value="ECO:0007669"/>
    <property type="project" value="UniProtKB-SubCell"/>
</dbReference>
<evidence type="ECO:0000313" key="8">
    <source>
        <dbReference type="EMBL" id="MDI6451297.1"/>
    </source>
</evidence>
<keyword evidence="4" id="KW-1133">Transmembrane helix</keyword>
<keyword evidence="3" id="KW-0812">Transmembrane</keyword>
<comment type="subcellular location">
    <subcellularLocation>
        <location evidence="1">Cell membrane</location>
        <topology evidence="1">Multi-pass membrane protein</topology>
    </subcellularLocation>
</comment>
<evidence type="ECO:0000256" key="2">
    <source>
        <dbReference type="ARBA" id="ARBA00022475"/>
    </source>
</evidence>
<organism evidence="8 9">
    <name type="scientific">Anaerobaca lacustris</name>
    <dbReference type="NCBI Taxonomy" id="3044600"/>
    <lineage>
        <taxon>Bacteria</taxon>
        <taxon>Pseudomonadati</taxon>
        <taxon>Planctomycetota</taxon>
        <taxon>Phycisphaerae</taxon>
        <taxon>Sedimentisphaerales</taxon>
        <taxon>Anaerobacaceae</taxon>
        <taxon>Anaerobaca</taxon>
    </lineage>
</organism>
<evidence type="ECO:0000313" key="9">
    <source>
        <dbReference type="Proteomes" id="UP001431776"/>
    </source>
</evidence>
<dbReference type="AlphaFoldDB" id="A0AAW6U080"/>
<reference evidence="8" key="1">
    <citation type="submission" date="2023-05" db="EMBL/GenBank/DDBJ databases">
        <title>Anaerotaeda fermentans gen. nov., sp. nov., a novel anaerobic planctomycete of the new family within the order Sedimentisphaerales isolated from Taman Peninsula, Russia.</title>
        <authorList>
            <person name="Khomyakova M.A."/>
            <person name="Merkel A.Y."/>
            <person name="Slobodkin A.I."/>
        </authorList>
    </citation>
    <scope>NUCLEOTIDE SEQUENCE</scope>
    <source>
        <strain evidence="8">M17dextr</strain>
    </source>
</reference>
<dbReference type="Proteomes" id="UP001431776">
    <property type="component" value="Unassembled WGS sequence"/>
</dbReference>
<dbReference type="GO" id="GO:0004713">
    <property type="term" value="F:protein tyrosine kinase activity"/>
    <property type="evidence" value="ECO:0007669"/>
    <property type="project" value="TreeGrafter"/>
</dbReference>
<evidence type="ECO:0000256" key="4">
    <source>
        <dbReference type="ARBA" id="ARBA00022989"/>
    </source>
</evidence>
<evidence type="ECO:0000259" key="7">
    <source>
        <dbReference type="Pfam" id="PF02706"/>
    </source>
</evidence>
<evidence type="ECO:0000256" key="5">
    <source>
        <dbReference type="ARBA" id="ARBA00023136"/>
    </source>
</evidence>
<dbReference type="InterPro" id="IPR050445">
    <property type="entry name" value="Bact_polysacc_biosynth/exp"/>
</dbReference>
<dbReference type="RefSeq" id="WP_349246704.1">
    <property type="nucleotide sequence ID" value="NZ_JASCXX010000032.1"/>
</dbReference>
<name>A0AAW6U080_9BACT</name>
<dbReference type="PANTHER" id="PTHR32309">
    <property type="entry name" value="TYROSINE-PROTEIN KINASE"/>
    <property type="match status" value="1"/>
</dbReference>
<evidence type="ECO:0000256" key="1">
    <source>
        <dbReference type="ARBA" id="ARBA00004651"/>
    </source>
</evidence>
<evidence type="ECO:0000256" key="6">
    <source>
        <dbReference type="SAM" id="Coils"/>
    </source>
</evidence>
<keyword evidence="6" id="KW-0175">Coiled coil</keyword>
<evidence type="ECO:0000256" key="3">
    <source>
        <dbReference type="ARBA" id="ARBA00022692"/>
    </source>
</evidence>
<gene>
    <name evidence="8" type="ORF">QJ522_19705</name>
</gene>
<protein>
    <submittedName>
        <fullName evidence="8">Wzz/FepE/Etk N-terminal domain-containing protein</fullName>
    </submittedName>
</protein>
<dbReference type="PANTHER" id="PTHR32309:SF13">
    <property type="entry name" value="FERRIC ENTEROBACTIN TRANSPORT PROTEIN FEPE"/>
    <property type="match status" value="1"/>
</dbReference>
<keyword evidence="9" id="KW-1185">Reference proteome</keyword>
<comment type="caution">
    <text evidence="8">The sequence shown here is derived from an EMBL/GenBank/DDBJ whole genome shotgun (WGS) entry which is preliminary data.</text>
</comment>
<proteinExistence type="predicted"/>
<sequence>MNGRMEGSIPDPTETTPLVETVEGFSESLFEILWRRRWTVVLATVVAMAAGLVYLQRATPQYRSTSRLYVEQAGPQVWEKDASGVVTRWSNYLYTQAELIKQTGTLSAALTLPGMNNLQTFAGLNNPVTYLRRELDVVVGKKDEIIDVSFMCPYPDEAAHLVNSVVDAYITQHNERRRNTSAELVKILREEKTQRDAELRDKLQRMVDYSQANEGLAYGASQESNIIMRRLERFQQALDDAQLATIECKAFHETVRRMADDPVGLRQFVDSQRARGVYIAVTNEAAALRTELRRLERDRADCLQRLKPDAPAIAALDAEIERVRAQVAEMDDEFALRQLAVAEELHLAAVQREKELTDGLEEQRLAAISLNRQLSQRPRRVSRDACLVTRISSLVARIA</sequence>
<keyword evidence="5" id="KW-0472">Membrane</keyword>
<dbReference type="Pfam" id="PF02706">
    <property type="entry name" value="Wzz"/>
    <property type="match status" value="1"/>
</dbReference>
<feature type="coiled-coil region" evidence="6">
    <location>
        <begin position="278"/>
        <end position="333"/>
    </location>
</feature>
<feature type="domain" description="Polysaccharide chain length determinant N-terminal" evidence="7">
    <location>
        <begin position="29"/>
        <end position="108"/>
    </location>
</feature>
<dbReference type="InterPro" id="IPR003856">
    <property type="entry name" value="LPS_length_determ_N"/>
</dbReference>
<accession>A0AAW6U080</accession>
<dbReference type="EMBL" id="JASCXX010000032">
    <property type="protein sequence ID" value="MDI6451297.1"/>
    <property type="molecule type" value="Genomic_DNA"/>
</dbReference>